<feature type="region of interest" description="Disordered" evidence="1">
    <location>
        <begin position="1"/>
        <end position="20"/>
    </location>
</feature>
<reference evidence="2 3" key="1">
    <citation type="submission" date="2019-02" db="EMBL/GenBank/DDBJ databases">
        <title>Deep-cultivation of Planctomycetes and their phenomic and genomic characterization uncovers novel biology.</title>
        <authorList>
            <person name="Wiegand S."/>
            <person name="Jogler M."/>
            <person name="Boedeker C."/>
            <person name="Pinto D."/>
            <person name="Vollmers J."/>
            <person name="Rivas-Marin E."/>
            <person name="Kohn T."/>
            <person name="Peeters S.H."/>
            <person name="Heuer A."/>
            <person name="Rast P."/>
            <person name="Oberbeckmann S."/>
            <person name="Bunk B."/>
            <person name="Jeske O."/>
            <person name="Meyerdierks A."/>
            <person name="Storesund J.E."/>
            <person name="Kallscheuer N."/>
            <person name="Luecker S."/>
            <person name="Lage O.M."/>
            <person name="Pohl T."/>
            <person name="Merkel B.J."/>
            <person name="Hornburger P."/>
            <person name="Mueller R.-W."/>
            <person name="Bruemmer F."/>
            <person name="Labrenz M."/>
            <person name="Spormann A.M."/>
            <person name="Op Den Camp H."/>
            <person name="Overmann J."/>
            <person name="Amann R."/>
            <person name="Jetten M.S.M."/>
            <person name="Mascher T."/>
            <person name="Medema M.H."/>
            <person name="Devos D.P."/>
            <person name="Kaster A.-K."/>
            <person name="Ovreas L."/>
            <person name="Rohde M."/>
            <person name="Galperin M.Y."/>
            <person name="Jogler C."/>
        </authorList>
    </citation>
    <scope>NUCLEOTIDE SEQUENCE [LARGE SCALE GENOMIC DNA]</scope>
    <source>
        <strain evidence="2 3">Q31b</strain>
    </source>
</reference>
<feature type="compositionally biased region" description="Basic and acidic residues" evidence="1">
    <location>
        <begin position="1"/>
        <end position="10"/>
    </location>
</feature>
<dbReference type="AlphaFoldDB" id="A0A5C6E0L1"/>
<evidence type="ECO:0000313" key="2">
    <source>
        <dbReference type="EMBL" id="TWU41497.1"/>
    </source>
</evidence>
<name>A0A5C6E0L1_9BACT</name>
<dbReference type="RefSeq" id="WP_197171524.1">
    <property type="nucleotide sequence ID" value="NZ_SJPY01000004.1"/>
</dbReference>
<proteinExistence type="predicted"/>
<evidence type="ECO:0000256" key="1">
    <source>
        <dbReference type="SAM" id="MobiDB-lite"/>
    </source>
</evidence>
<comment type="caution">
    <text evidence="2">The sequence shown here is derived from an EMBL/GenBank/DDBJ whole genome shotgun (WGS) entry which is preliminary data.</text>
</comment>
<dbReference type="Proteomes" id="UP000315471">
    <property type="component" value="Unassembled WGS sequence"/>
</dbReference>
<accession>A0A5C6E0L1</accession>
<sequence length="157" mass="18002">MAELDPKANQETEETTAETPVKKMLLSEIKALPEDLDEDGFVSLWNIASASCDKNVEQARELASKLLCFLCRKNCDFVVTSTSNAQYLDERFERDKKVLYDWKPESENVDIISQQAEVPYEPFLSFLANQKFDPSVAKYTATRAARVEWFQNMWCVG</sequence>
<keyword evidence="3" id="KW-1185">Reference proteome</keyword>
<gene>
    <name evidence="2" type="ORF">Q31b_29460</name>
</gene>
<dbReference type="EMBL" id="SJPY01000004">
    <property type="protein sequence ID" value="TWU41497.1"/>
    <property type="molecule type" value="Genomic_DNA"/>
</dbReference>
<protein>
    <submittedName>
        <fullName evidence="2">Uncharacterized protein</fullName>
    </submittedName>
</protein>
<organism evidence="2 3">
    <name type="scientific">Novipirellula aureliae</name>
    <dbReference type="NCBI Taxonomy" id="2527966"/>
    <lineage>
        <taxon>Bacteria</taxon>
        <taxon>Pseudomonadati</taxon>
        <taxon>Planctomycetota</taxon>
        <taxon>Planctomycetia</taxon>
        <taxon>Pirellulales</taxon>
        <taxon>Pirellulaceae</taxon>
        <taxon>Novipirellula</taxon>
    </lineage>
</organism>
<evidence type="ECO:0000313" key="3">
    <source>
        <dbReference type="Proteomes" id="UP000315471"/>
    </source>
</evidence>